<dbReference type="GO" id="GO:0016651">
    <property type="term" value="F:oxidoreductase activity, acting on NAD(P)H"/>
    <property type="evidence" value="ECO:0007669"/>
    <property type="project" value="InterPro"/>
</dbReference>
<dbReference type="RefSeq" id="XP_056542798.1">
    <property type="nucleotide sequence ID" value="XM_056687243.1"/>
</dbReference>
<reference evidence="4" key="2">
    <citation type="journal article" date="2023" name="IMA Fungus">
        <title>Comparative genomic study of the Penicillium genus elucidates a diverse pangenome and 15 lateral gene transfer events.</title>
        <authorList>
            <person name="Petersen C."/>
            <person name="Sorensen T."/>
            <person name="Nielsen M.R."/>
            <person name="Sondergaard T.E."/>
            <person name="Sorensen J.L."/>
            <person name="Fitzpatrick D.A."/>
            <person name="Frisvad J.C."/>
            <person name="Nielsen K.L."/>
        </authorList>
    </citation>
    <scope>NUCLEOTIDE SEQUENCE</scope>
    <source>
        <strain evidence="4">IBT 26290</strain>
    </source>
</reference>
<dbReference type="InterPro" id="IPR047122">
    <property type="entry name" value="Trans-enoyl_RdTase-like"/>
</dbReference>
<evidence type="ECO:0000313" key="4">
    <source>
        <dbReference type="EMBL" id="KAJ5166337.1"/>
    </source>
</evidence>
<dbReference type="PANTHER" id="PTHR45348">
    <property type="entry name" value="HYPOTHETICAL OXIDOREDUCTASE (EUROFUNG)"/>
    <property type="match status" value="1"/>
</dbReference>
<dbReference type="SUPFAM" id="SSF50129">
    <property type="entry name" value="GroES-like"/>
    <property type="match status" value="1"/>
</dbReference>
<evidence type="ECO:0000256" key="1">
    <source>
        <dbReference type="ARBA" id="ARBA00008072"/>
    </source>
</evidence>
<name>A0A9W9I7D3_9EURO</name>
<keyword evidence="5" id="KW-1185">Reference proteome</keyword>
<organism evidence="4 5">
    <name type="scientific">Penicillium canariense</name>
    <dbReference type="NCBI Taxonomy" id="189055"/>
    <lineage>
        <taxon>Eukaryota</taxon>
        <taxon>Fungi</taxon>
        <taxon>Dikarya</taxon>
        <taxon>Ascomycota</taxon>
        <taxon>Pezizomycotina</taxon>
        <taxon>Eurotiomycetes</taxon>
        <taxon>Eurotiomycetidae</taxon>
        <taxon>Eurotiales</taxon>
        <taxon>Aspergillaceae</taxon>
        <taxon>Penicillium</taxon>
    </lineage>
</organism>
<dbReference type="InterPro" id="IPR036291">
    <property type="entry name" value="NAD(P)-bd_dom_sf"/>
</dbReference>
<dbReference type="InterPro" id="IPR020843">
    <property type="entry name" value="ER"/>
</dbReference>
<dbReference type="EMBL" id="JAPQKN010000003">
    <property type="protein sequence ID" value="KAJ5166337.1"/>
    <property type="molecule type" value="Genomic_DNA"/>
</dbReference>
<keyword evidence="2" id="KW-0560">Oxidoreductase</keyword>
<dbReference type="Proteomes" id="UP001149163">
    <property type="component" value="Unassembled WGS sequence"/>
</dbReference>
<dbReference type="Gene3D" id="3.40.50.720">
    <property type="entry name" value="NAD(P)-binding Rossmann-like Domain"/>
    <property type="match status" value="1"/>
</dbReference>
<dbReference type="SMART" id="SM00829">
    <property type="entry name" value="PKS_ER"/>
    <property type="match status" value="1"/>
</dbReference>
<gene>
    <name evidence="4" type="ORF">N7482_005118</name>
</gene>
<dbReference type="GeneID" id="81426419"/>
<accession>A0A9W9I7D3</accession>
<reference evidence="4" key="1">
    <citation type="submission" date="2022-11" db="EMBL/GenBank/DDBJ databases">
        <authorList>
            <person name="Petersen C."/>
        </authorList>
    </citation>
    <scope>NUCLEOTIDE SEQUENCE</scope>
    <source>
        <strain evidence="4">IBT 26290</strain>
    </source>
</reference>
<dbReference type="Gene3D" id="3.90.180.10">
    <property type="entry name" value="Medium-chain alcohol dehydrogenases, catalytic domain"/>
    <property type="match status" value="1"/>
</dbReference>
<evidence type="ECO:0000259" key="3">
    <source>
        <dbReference type="SMART" id="SM00829"/>
    </source>
</evidence>
<dbReference type="PANTHER" id="PTHR45348:SF2">
    <property type="entry name" value="ZINC-TYPE ALCOHOL DEHYDROGENASE-LIKE PROTEIN C2E1P3.01"/>
    <property type="match status" value="1"/>
</dbReference>
<dbReference type="SUPFAM" id="SSF51735">
    <property type="entry name" value="NAD(P)-binding Rossmann-fold domains"/>
    <property type="match status" value="1"/>
</dbReference>
<evidence type="ECO:0000256" key="2">
    <source>
        <dbReference type="ARBA" id="ARBA00023002"/>
    </source>
</evidence>
<evidence type="ECO:0000313" key="5">
    <source>
        <dbReference type="Proteomes" id="UP001149163"/>
    </source>
</evidence>
<protein>
    <submittedName>
        <fullName evidence="4">Dehydrogenase</fullName>
    </submittedName>
</protein>
<comment type="similarity">
    <text evidence="1">Belongs to the zinc-containing alcohol dehydrogenase family.</text>
</comment>
<dbReference type="AlphaFoldDB" id="A0A9W9I7D3"/>
<proteinExistence type="inferred from homology"/>
<feature type="domain" description="Enoyl reductase (ER)" evidence="3">
    <location>
        <begin position="14"/>
        <end position="293"/>
    </location>
</feature>
<sequence length="302" mass="32273">MSSQKALTLTEIGKPLTQASLPCPDSSQLKDHEILVKITAAGSVISGDIVGTVIENGAKSTFPVGSRVFSQMLFSLPRGGGLQEYTTLNGEYAAIVPETVPDTEAALYPINLVTAALSLFSAAGFDLPLPETPEAADFDYASQKIVIIGGGSNIGKLSVQLAKLAGIGTIITIASSSNEDLLKSFGATHVIARQDANIDLGASLLSNSKKGIFAHNGTGQIPDLVIQKKKYGLEDKRVLGFSHFIPEFGQTLWRKFPDWLEQGKIKPLAYRTIDGLDAEKVNEALDEYAAGRSAQRYHVRIV</sequence>
<dbReference type="InterPro" id="IPR011032">
    <property type="entry name" value="GroES-like_sf"/>
</dbReference>
<dbReference type="OrthoDB" id="9992527at2759"/>
<comment type="caution">
    <text evidence="4">The sequence shown here is derived from an EMBL/GenBank/DDBJ whole genome shotgun (WGS) entry which is preliminary data.</text>
</comment>